<evidence type="ECO:0000313" key="1">
    <source>
        <dbReference type="EMBL" id="KYG63608.1"/>
    </source>
</evidence>
<dbReference type="EMBL" id="LUKD01000007">
    <property type="protein sequence ID" value="KYG63608.1"/>
    <property type="molecule type" value="Genomic_DNA"/>
</dbReference>
<dbReference type="Proteomes" id="UP000075799">
    <property type="component" value="Unassembled WGS sequence"/>
</dbReference>
<accession>A0A161PPH6</accession>
<dbReference type="AlphaFoldDB" id="A0A161PPH6"/>
<evidence type="ECO:0000313" key="2">
    <source>
        <dbReference type="Proteomes" id="UP000075799"/>
    </source>
</evidence>
<comment type="caution">
    <text evidence="1">The sequence shown here is derived from an EMBL/GenBank/DDBJ whole genome shotgun (WGS) entry which is preliminary data.</text>
</comment>
<reference evidence="1 2" key="1">
    <citation type="submission" date="2016-03" db="EMBL/GenBank/DDBJ databases">
        <authorList>
            <person name="Ploux O."/>
        </authorList>
    </citation>
    <scope>NUCLEOTIDE SEQUENCE [LARGE SCALE GENOMIC DNA]</scope>
    <source>
        <strain evidence="1 2">EC13</strain>
    </source>
</reference>
<name>A0A161PPH6_BDEBC</name>
<protein>
    <submittedName>
        <fullName evidence="1">Uncharacterized protein</fullName>
    </submittedName>
</protein>
<gene>
    <name evidence="1" type="ORF">AZI87_14525</name>
</gene>
<sequence>MLPPKDDPRWRSLVVDQNEVPLQALASKMILTRVRRLVQGNPSSDKIGEAVTIAYEFFKKNEHAVSEDIQCIFGKGS</sequence>
<proteinExistence type="predicted"/>
<organism evidence="1 2">
    <name type="scientific">Bdellovibrio bacteriovorus</name>
    <dbReference type="NCBI Taxonomy" id="959"/>
    <lineage>
        <taxon>Bacteria</taxon>
        <taxon>Pseudomonadati</taxon>
        <taxon>Bdellovibrionota</taxon>
        <taxon>Bdellovibrionia</taxon>
        <taxon>Bdellovibrionales</taxon>
        <taxon>Pseudobdellovibrionaceae</taxon>
        <taxon>Bdellovibrio</taxon>
    </lineage>
</organism>